<dbReference type="RefSeq" id="WP_168913256.1">
    <property type="nucleotide sequence ID" value="NZ_JABACI010000004.1"/>
</dbReference>
<evidence type="ECO:0000313" key="5">
    <source>
        <dbReference type="Proteomes" id="UP001429745"/>
    </source>
</evidence>
<protein>
    <submittedName>
        <fullName evidence="4">Glycosyltransferase</fullName>
    </submittedName>
</protein>
<dbReference type="SUPFAM" id="SSF53756">
    <property type="entry name" value="UDP-Glycosyltransferase/glycogen phosphorylase"/>
    <property type="match status" value="1"/>
</dbReference>
<sequence>MAVEFDDTATGEAVLPRRRQLAVTWGIPDQYGGMTAALLHRSRTFVRRSGAAVDVLTFESRPDYEDVRQRLRGRGELIDGMRLRNIYEDFRAAARAPVDVPRRTGSPSRPHDDETATVAGSVRRWRRGESDERVEHRRSDGSLAVLEEQRRGGRLITSFDRAGRPTGQWTSASAFRFAWIDDVVAGDEAVVIADSKTVARFLQRYRRPNIALIHMVHGSHHDSEGRLTASRRPIFENLHRWDAFVFLTARQRAAAAALLGDTGNLHVVPNGVTLPERMPRLPRDRLHGVIVSRLSGIKRLDHALRIIAAVRELGIPVTADIVGEGAQHARLEAQAKRLGIADAVRFTGYVPRAAELYARGSWTLLTSRSEGESLSLVEAMAAGCLPVAYDIRYGPAEVIADGRNGRLVPDGDIDAAARALVALCVLDDNALAAARRTARRTAQQHGDEATVARWAAVQRAAVGRAELRESLDDTALQRVRVRRLRGRLLVTARVPSRRRRARVDVRLSTPERTAALATMRRFGRWRFVRLDRQGSERLGGIDASETVRTRFLVHVDGGVVAVDAGSRHPDHRSLVRRAADRLRR</sequence>
<keyword evidence="1" id="KW-0808">Transferase</keyword>
<dbReference type="Gene3D" id="3.40.50.2000">
    <property type="entry name" value="Glycogen Phosphorylase B"/>
    <property type="match status" value="3"/>
</dbReference>
<dbReference type="PANTHER" id="PTHR12526:SF630">
    <property type="entry name" value="GLYCOSYLTRANSFERASE"/>
    <property type="match status" value="1"/>
</dbReference>
<dbReference type="Pfam" id="PF00534">
    <property type="entry name" value="Glycos_transf_1"/>
    <property type="match status" value="1"/>
</dbReference>
<reference evidence="4 5" key="1">
    <citation type="submission" date="2020-04" db="EMBL/GenBank/DDBJ databases">
        <title>CFH 90308 Microbacterium sp.</title>
        <authorList>
            <person name="Nie G."/>
            <person name="Ming H."/>
            <person name="Xia T."/>
        </authorList>
    </citation>
    <scope>NUCLEOTIDE SEQUENCE [LARGE SCALE GENOMIC DNA]</scope>
    <source>
        <strain evidence="4 5">CFH 90308</strain>
    </source>
</reference>
<organism evidence="4 5">
    <name type="scientific">Microbacterium salsuginis</name>
    <dbReference type="NCBI Taxonomy" id="2722803"/>
    <lineage>
        <taxon>Bacteria</taxon>
        <taxon>Bacillati</taxon>
        <taxon>Actinomycetota</taxon>
        <taxon>Actinomycetes</taxon>
        <taxon>Micrococcales</taxon>
        <taxon>Microbacteriaceae</taxon>
        <taxon>Microbacterium</taxon>
    </lineage>
</organism>
<dbReference type="InterPro" id="IPR001296">
    <property type="entry name" value="Glyco_trans_1"/>
</dbReference>
<proteinExistence type="predicted"/>
<evidence type="ECO:0000313" key="4">
    <source>
        <dbReference type="EMBL" id="NLP84787.1"/>
    </source>
</evidence>
<dbReference type="EMBL" id="JABACI010000004">
    <property type="protein sequence ID" value="NLP84787.1"/>
    <property type="molecule type" value="Genomic_DNA"/>
</dbReference>
<name>A0ABX1KE62_9MICO</name>
<evidence type="ECO:0000256" key="2">
    <source>
        <dbReference type="SAM" id="MobiDB-lite"/>
    </source>
</evidence>
<dbReference type="Proteomes" id="UP001429745">
    <property type="component" value="Unassembled WGS sequence"/>
</dbReference>
<keyword evidence="5" id="KW-1185">Reference proteome</keyword>
<feature type="region of interest" description="Disordered" evidence="2">
    <location>
        <begin position="98"/>
        <end position="119"/>
    </location>
</feature>
<evidence type="ECO:0000259" key="3">
    <source>
        <dbReference type="Pfam" id="PF00534"/>
    </source>
</evidence>
<comment type="caution">
    <text evidence="4">The sequence shown here is derived from an EMBL/GenBank/DDBJ whole genome shotgun (WGS) entry which is preliminary data.</text>
</comment>
<accession>A0ABX1KE62</accession>
<dbReference type="PANTHER" id="PTHR12526">
    <property type="entry name" value="GLYCOSYLTRANSFERASE"/>
    <property type="match status" value="1"/>
</dbReference>
<feature type="domain" description="Glycosyl transferase family 1" evidence="3">
    <location>
        <begin position="289"/>
        <end position="423"/>
    </location>
</feature>
<evidence type="ECO:0000256" key="1">
    <source>
        <dbReference type="ARBA" id="ARBA00022679"/>
    </source>
</evidence>
<gene>
    <name evidence="4" type="ORF">HF576_13090</name>
</gene>